<dbReference type="EMBL" id="FSHM01000004">
    <property type="protein sequence ID" value="SIB17280.1"/>
    <property type="molecule type" value="Genomic_DNA"/>
</dbReference>
<dbReference type="Pfam" id="PF23926">
    <property type="entry name" value="LtfC"/>
    <property type="match status" value="1"/>
</dbReference>
<organism evidence="2 3">
    <name type="scientific">Mycobacteroides abscessus subsp. abscessus</name>
    <dbReference type="NCBI Taxonomy" id="1185650"/>
    <lineage>
        <taxon>Bacteria</taxon>
        <taxon>Bacillati</taxon>
        <taxon>Actinomycetota</taxon>
        <taxon>Actinomycetes</taxon>
        <taxon>Mycobacteriales</taxon>
        <taxon>Mycobacteriaceae</taxon>
        <taxon>Mycobacteroides</taxon>
        <taxon>Mycobacteroides abscessus</taxon>
    </lineage>
</organism>
<evidence type="ECO:0000313" key="2">
    <source>
        <dbReference type="EMBL" id="SIB17280.1"/>
    </source>
</evidence>
<name>A0AB38D1C7_9MYCO</name>
<feature type="domain" description="LtfC/p132/Gp6 beta-sandwich" evidence="1">
    <location>
        <begin position="13"/>
        <end position="106"/>
    </location>
</feature>
<dbReference type="Proteomes" id="UP000185210">
    <property type="component" value="Unassembled WGS sequence"/>
</dbReference>
<reference evidence="2 3" key="1">
    <citation type="submission" date="2016-11" db="EMBL/GenBank/DDBJ databases">
        <authorList>
            <consortium name="Pathogen Informatics"/>
        </authorList>
    </citation>
    <scope>NUCLEOTIDE SEQUENCE [LARGE SCALE GENOMIC DNA]</scope>
    <source>
        <strain evidence="2 3">104</strain>
    </source>
</reference>
<protein>
    <recommendedName>
        <fullName evidence="1">LtfC/p132/Gp6 beta-sandwich domain-containing protein</fullName>
    </recommendedName>
</protein>
<accession>A0AB38D1C7</accession>
<dbReference type="RefSeq" id="WP_074292900.1">
    <property type="nucleotide sequence ID" value="NZ_FSFF01000001.1"/>
</dbReference>
<evidence type="ECO:0000259" key="1">
    <source>
        <dbReference type="Pfam" id="PF23926"/>
    </source>
</evidence>
<evidence type="ECO:0000313" key="3">
    <source>
        <dbReference type="Proteomes" id="UP000185210"/>
    </source>
</evidence>
<comment type="caution">
    <text evidence="2">The sequence shown here is derived from an EMBL/GenBank/DDBJ whole genome shotgun (WGS) entry which is preliminary data.</text>
</comment>
<sequence>MAIWTPSTRVLSNQPLELNRDNPLHYSYTLSGGKKFPSGTTAFLTIKNTYSQTLGTYEGVVAGGTVTFLETKAIANALPRGASWTLHVQTPELDEPRLELQGTVIRSEAPFPDAPPHSGEFDGVQYRYSFGTPGFVVDPAWSIMNGKPRVYDNSSRSLPNAVAAASITDGAGGGPTLFDDVAMLYFAPLKTDAIRLTYNTIRFGAGYGWVAICSNYDMTNYAAIRHRGVFLSGLWDHDTVEVVTGSGPVTLQSRTTPVNYSTATNQNYTAEYNPLTNTYSLYVGTSLTPIVSWTDTTQIVNHGEGERYFGLGFKSDLLTPGVEISDIIIADTP</sequence>
<proteinExistence type="predicted"/>
<dbReference type="InterPro" id="IPR055688">
    <property type="entry name" value="LtfC/p132/Gp6_b-sand"/>
</dbReference>
<gene>
    <name evidence="2" type="ORF">SAMEA2070301_03103</name>
</gene>
<dbReference type="AlphaFoldDB" id="A0AB38D1C7"/>